<dbReference type="InterPro" id="IPR036890">
    <property type="entry name" value="HATPase_C_sf"/>
</dbReference>
<dbReference type="SMART" id="SM00388">
    <property type="entry name" value="HisKA"/>
    <property type="match status" value="1"/>
</dbReference>
<keyword evidence="3" id="KW-0597">Phosphoprotein</keyword>
<dbReference type="PANTHER" id="PTHR43547">
    <property type="entry name" value="TWO-COMPONENT HISTIDINE KINASE"/>
    <property type="match status" value="1"/>
</dbReference>
<dbReference type="InterPro" id="IPR003661">
    <property type="entry name" value="HisK_dim/P_dom"/>
</dbReference>
<dbReference type="CDD" id="cd00082">
    <property type="entry name" value="HisKA"/>
    <property type="match status" value="1"/>
</dbReference>
<name>A0ABD7LCS5_9BURK</name>
<comment type="catalytic activity">
    <reaction evidence="1">
        <text>ATP + protein L-histidine = ADP + protein N-phospho-L-histidine.</text>
        <dbReference type="EC" id="2.7.13.3"/>
    </reaction>
</comment>
<feature type="domain" description="Histidine kinase" evidence="4">
    <location>
        <begin position="59"/>
        <end position="279"/>
    </location>
</feature>
<dbReference type="PROSITE" id="PS50109">
    <property type="entry name" value="HIS_KIN"/>
    <property type="match status" value="1"/>
</dbReference>
<dbReference type="GO" id="GO:0004673">
    <property type="term" value="F:protein histidine kinase activity"/>
    <property type="evidence" value="ECO:0007669"/>
    <property type="project" value="UniProtKB-EC"/>
</dbReference>
<evidence type="ECO:0000259" key="4">
    <source>
        <dbReference type="PROSITE" id="PS50109"/>
    </source>
</evidence>
<evidence type="ECO:0000313" key="5">
    <source>
        <dbReference type="EMBL" id="SAK01583.1"/>
    </source>
</evidence>
<proteinExistence type="predicted"/>
<evidence type="ECO:0000256" key="2">
    <source>
        <dbReference type="ARBA" id="ARBA00012438"/>
    </source>
</evidence>
<dbReference type="Proteomes" id="UP000196218">
    <property type="component" value="Unassembled WGS sequence"/>
</dbReference>
<dbReference type="PANTHER" id="PTHR43547:SF2">
    <property type="entry name" value="HYBRID SIGNAL TRANSDUCTION HISTIDINE KINASE C"/>
    <property type="match status" value="1"/>
</dbReference>
<dbReference type="Gene3D" id="3.30.565.10">
    <property type="entry name" value="Histidine kinase-like ATPase, C-terminal domain"/>
    <property type="match status" value="1"/>
</dbReference>
<keyword evidence="5" id="KW-0808">Transferase</keyword>
<dbReference type="SUPFAM" id="SSF47384">
    <property type="entry name" value="Homodimeric domain of signal transducing histidine kinase"/>
    <property type="match status" value="1"/>
</dbReference>
<accession>A0ABD7LCS5</accession>
<reference evidence="5 6" key="1">
    <citation type="submission" date="2016-04" db="EMBL/GenBank/DDBJ databases">
        <authorList>
            <person name="Peeters C."/>
        </authorList>
    </citation>
    <scope>NUCLEOTIDE SEQUENCE [LARGE SCALE GENOMIC DNA]</scope>
    <source>
        <strain evidence="5">LMG 29311</strain>
    </source>
</reference>
<dbReference type="EC" id="2.7.13.3" evidence="2"/>
<dbReference type="AlphaFoldDB" id="A0ABD7LCS5"/>
<dbReference type="Gene3D" id="1.10.287.130">
    <property type="match status" value="1"/>
</dbReference>
<dbReference type="InterPro" id="IPR005467">
    <property type="entry name" value="His_kinase_dom"/>
</dbReference>
<organism evidence="5 6">
    <name type="scientific">Burkholderia multivorans</name>
    <dbReference type="NCBI Taxonomy" id="87883"/>
    <lineage>
        <taxon>Bacteria</taxon>
        <taxon>Pseudomonadati</taxon>
        <taxon>Pseudomonadota</taxon>
        <taxon>Betaproteobacteria</taxon>
        <taxon>Burkholderiales</taxon>
        <taxon>Burkholderiaceae</taxon>
        <taxon>Burkholderia</taxon>
        <taxon>Burkholderia cepacia complex</taxon>
    </lineage>
</organism>
<evidence type="ECO:0000256" key="1">
    <source>
        <dbReference type="ARBA" id="ARBA00000085"/>
    </source>
</evidence>
<dbReference type="Pfam" id="PF00512">
    <property type="entry name" value="HisKA"/>
    <property type="match status" value="1"/>
</dbReference>
<sequence length="283" mass="30390">MKNTVPIMTLCGMSPLTASDRSAPFMSVSVDPVADLLRERAAHYAAQAALFLRDQALSTASHDLRSPLNAMHSWGYVLERQLANADPNLQRALAGIRTGIEQQVKLIDDVLDAPRAETRTLAVSPQTFALRPLLDDTLALVRFALADARGVTIDATLPDDAPSLCADRERIAQALWTMLTVAVEASAAGSRVTFACTREGAQYVVRVLGSVNAAALVDPALPHMLESFARRETLRERDAKRVAWTLAICQRVALAHDGTFAHDPFADGATVAITLGLRAGTPA</sequence>
<protein>
    <recommendedName>
        <fullName evidence="2">histidine kinase</fullName>
        <ecNumber evidence="2">2.7.13.3</ecNumber>
    </recommendedName>
</protein>
<dbReference type="InterPro" id="IPR036097">
    <property type="entry name" value="HisK_dim/P_sf"/>
</dbReference>
<comment type="caution">
    <text evidence="5">The sequence shown here is derived from an EMBL/GenBank/DDBJ whole genome shotgun (WGS) entry which is preliminary data.</text>
</comment>
<evidence type="ECO:0000313" key="6">
    <source>
        <dbReference type="Proteomes" id="UP000196218"/>
    </source>
</evidence>
<dbReference type="SUPFAM" id="SSF55874">
    <property type="entry name" value="ATPase domain of HSP90 chaperone/DNA topoisomerase II/histidine kinase"/>
    <property type="match status" value="1"/>
</dbReference>
<keyword evidence="5" id="KW-0418">Kinase</keyword>
<evidence type="ECO:0000256" key="3">
    <source>
        <dbReference type="ARBA" id="ARBA00022553"/>
    </source>
</evidence>
<gene>
    <name evidence="5" type="ORF">UA18_05188</name>
</gene>
<dbReference type="EMBL" id="FKJW01000005">
    <property type="protein sequence ID" value="SAK01583.1"/>
    <property type="molecule type" value="Genomic_DNA"/>
</dbReference>